<proteinExistence type="predicted"/>
<evidence type="ECO:0000313" key="1">
    <source>
        <dbReference type="EMBL" id="GBO42654.1"/>
    </source>
</evidence>
<name>A0A4Y2X142_ARAVE</name>
<accession>A0A4Y2X142</accession>
<organism evidence="1 2">
    <name type="scientific">Araneus ventricosus</name>
    <name type="common">Orbweaver spider</name>
    <name type="synonym">Epeira ventricosa</name>
    <dbReference type="NCBI Taxonomy" id="182803"/>
    <lineage>
        <taxon>Eukaryota</taxon>
        <taxon>Metazoa</taxon>
        <taxon>Ecdysozoa</taxon>
        <taxon>Arthropoda</taxon>
        <taxon>Chelicerata</taxon>
        <taxon>Arachnida</taxon>
        <taxon>Araneae</taxon>
        <taxon>Araneomorphae</taxon>
        <taxon>Entelegynae</taxon>
        <taxon>Araneoidea</taxon>
        <taxon>Araneidae</taxon>
        <taxon>Araneus</taxon>
    </lineage>
</organism>
<keyword evidence="2" id="KW-1185">Reference proteome</keyword>
<gene>
    <name evidence="1" type="ORF">AVEN_213804_1</name>
</gene>
<dbReference type="EMBL" id="BGPR01068833">
    <property type="protein sequence ID" value="GBO42654.1"/>
    <property type="molecule type" value="Genomic_DNA"/>
</dbReference>
<dbReference type="Proteomes" id="UP000499080">
    <property type="component" value="Unassembled WGS sequence"/>
</dbReference>
<evidence type="ECO:0000313" key="2">
    <source>
        <dbReference type="Proteomes" id="UP000499080"/>
    </source>
</evidence>
<protein>
    <submittedName>
        <fullName evidence="1">Uncharacterized protein</fullName>
    </submittedName>
</protein>
<sequence>MRLCASDTEPPHQRYDIRPMTSDLKCIISTCTVGCGDLVARSWLRGQRVADSKPDSTKIRCVCGLLHVKSYLGAKRLPSGAVLKFGEELRCVVLVI</sequence>
<comment type="caution">
    <text evidence="1">The sequence shown here is derived from an EMBL/GenBank/DDBJ whole genome shotgun (WGS) entry which is preliminary data.</text>
</comment>
<reference evidence="1 2" key="1">
    <citation type="journal article" date="2019" name="Sci. Rep.">
        <title>Orb-weaving spider Araneus ventricosus genome elucidates the spidroin gene catalogue.</title>
        <authorList>
            <person name="Kono N."/>
            <person name="Nakamura H."/>
            <person name="Ohtoshi R."/>
            <person name="Moran D.A.P."/>
            <person name="Shinohara A."/>
            <person name="Yoshida Y."/>
            <person name="Fujiwara M."/>
            <person name="Mori M."/>
            <person name="Tomita M."/>
            <person name="Arakawa K."/>
        </authorList>
    </citation>
    <scope>NUCLEOTIDE SEQUENCE [LARGE SCALE GENOMIC DNA]</scope>
</reference>
<dbReference type="AlphaFoldDB" id="A0A4Y2X142"/>